<dbReference type="InterPro" id="IPR011991">
    <property type="entry name" value="ArsR-like_HTH"/>
</dbReference>
<dbReference type="PANTHER" id="PTHR18964:SF149">
    <property type="entry name" value="BIFUNCTIONAL UDP-N-ACETYLGLUCOSAMINE 2-EPIMERASE_N-ACETYLMANNOSAMINE KINASE"/>
    <property type="match status" value="1"/>
</dbReference>
<dbReference type="Gene3D" id="3.30.420.40">
    <property type="match status" value="2"/>
</dbReference>
<dbReference type="InterPro" id="IPR036390">
    <property type="entry name" value="WH_DNA-bd_sf"/>
</dbReference>
<organism evidence="2 3">
    <name type="scientific">Streptomyces litchfieldiae</name>
    <dbReference type="NCBI Taxonomy" id="3075543"/>
    <lineage>
        <taxon>Bacteria</taxon>
        <taxon>Bacillati</taxon>
        <taxon>Actinomycetota</taxon>
        <taxon>Actinomycetes</taxon>
        <taxon>Kitasatosporales</taxon>
        <taxon>Streptomycetaceae</taxon>
        <taxon>Streptomyces</taxon>
    </lineage>
</organism>
<comment type="caution">
    <text evidence="2">The sequence shown here is derived from an EMBL/GenBank/DDBJ whole genome shotgun (WGS) entry which is preliminary data.</text>
</comment>
<gene>
    <name evidence="2" type="ORF">RM590_33550</name>
</gene>
<dbReference type="InterPro" id="IPR036388">
    <property type="entry name" value="WH-like_DNA-bd_sf"/>
</dbReference>
<dbReference type="PANTHER" id="PTHR18964">
    <property type="entry name" value="ROK (REPRESSOR, ORF, KINASE) FAMILY"/>
    <property type="match status" value="1"/>
</dbReference>
<evidence type="ECO:0000313" key="3">
    <source>
        <dbReference type="Proteomes" id="UP001183246"/>
    </source>
</evidence>
<name>A0ABU2N2C7_9ACTN</name>
<evidence type="ECO:0000256" key="1">
    <source>
        <dbReference type="ARBA" id="ARBA00006479"/>
    </source>
</evidence>
<comment type="similarity">
    <text evidence="1">Belongs to the ROK (NagC/XylR) family.</text>
</comment>
<dbReference type="Pfam" id="PF13412">
    <property type="entry name" value="HTH_24"/>
    <property type="match status" value="1"/>
</dbReference>
<dbReference type="Proteomes" id="UP001183246">
    <property type="component" value="Unassembled WGS sequence"/>
</dbReference>
<dbReference type="EMBL" id="JAVREL010000033">
    <property type="protein sequence ID" value="MDT0347459.1"/>
    <property type="molecule type" value="Genomic_DNA"/>
</dbReference>
<dbReference type="InterPro" id="IPR000600">
    <property type="entry name" value="ROK"/>
</dbReference>
<reference evidence="3" key="1">
    <citation type="submission" date="2023-07" db="EMBL/GenBank/DDBJ databases">
        <title>30 novel species of actinomycetes from the DSMZ collection.</title>
        <authorList>
            <person name="Nouioui I."/>
        </authorList>
    </citation>
    <scope>NUCLEOTIDE SEQUENCE [LARGE SCALE GENOMIC DNA]</scope>
    <source>
        <strain evidence="3">DSM 44938</strain>
    </source>
</reference>
<dbReference type="SUPFAM" id="SSF46785">
    <property type="entry name" value="Winged helix' DNA-binding domain"/>
    <property type="match status" value="1"/>
</dbReference>
<accession>A0ABU2N2C7</accession>
<dbReference type="InterPro" id="IPR043129">
    <property type="entry name" value="ATPase_NBD"/>
</dbReference>
<dbReference type="CDD" id="cd00090">
    <property type="entry name" value="HTH_ARSR"/>
    <property type="match status" value="1"/>
</dbReference>
<dbReference type="RefSeq" id="WP_311708585.1">
    <property type="nucleotide sequence ID" value="NZ_JAVREL010000033.1"/>
</dbReference>
<keyword evidence="3" id="KW-1185">Reference proteome</keyword>
<protein>
    <submittedName>
        <fullName evidence="2">ROK family transcriptional regulator</fullName>
    </submittedName>
</protein>
<evidence type="ECO:0000313" key="2">
    <source>
        <dbReference type="EMBL" id="MDT0347459.1"/>
    </source>
</evidence>
<dbReference type="SUPFAM" id="SSF53067">
    <property type="entry name" value="Actin-like ATPase domain"/>
    <property type="match status" value="1"/>
</dbReference>
<sequence>MHAASEPSGSHPTIETWRAVSRPARPLIREVLVNGPCTRTELARRLGLSNGSLTRLTKPLVQSGLLVERGIVHDPLNGHPMRPLDIVAKDYHFLGVKLTSDRMYGVVTDLRAEVVAEHSEPLGVRTPEAVAAQASDLRDRLARDGFPPVAAGFTLGGHPPADDEAAEPGLFNAPFLDWWRVPLESVLNDAMGIPCVVRNDVLALACGQHWFGVARGLSDFALVTAGAGIGYALCRYNRILETTEEDVVEFGHHILDLGGPMCPTGHRGCVSAYLSTGAILSAAAYGLHRPVSLKEISRRAGEGEPVSGDIARQAGWALGALAASIANLTTVKTVLVAGESVDVIRAGHRHIEQGMSQRRFRAHRSIDTPMLSSTFTDWARGGAVEAIRTFVVQEDAPTGA</sequence>
<dbReference type="Gene3D" id="1.10.10.10">
    <property type="entry name" value="Winged helix-like DNA-binding domain superfamily/Winged helix DNA-binding domain"/>
    <property type="match status" value="1"/>
</dbReference>
<dbReference type="Pfam" id="PF00480">
    <property type="entry name" value="ROK"/>
    <property type="match status" value="1"/>
</dbReference>
<proteinExistence type="inferred from homology"/>